<sequence>MSGLKLDWFLLLSSILLKVFFFFPLGCFVWFRWVGLRDGMGLKVWHGEGGISEVGASYTPSSHEISPPAFHHMISRGGITSSHSPPETPILTFTPPPPRPS</sequence>
<dbReference type="EMBL" id="ML120369">
    <property type="protein sequence ID" value="RPB02053.1"/>
    <property type="molecule type" value="Genomic_DNA"/>
</dbReference>
<evidence type="ECO:0000313" key="3">
    <source>
        <dbReference type="EMBL" id="RPB02053.1"/>
    </source>
</evidence>
<feature type="transmembrane region" description="Helical" evidence="2">
    <location>
        <begin position="6"/>
        <end position="31"/>
    </location>
</feature>
<evidence type="ECO:0000313" key="4">
    <source>
        <dbReference type="Proteomes" id="UP000276215"/>
    </source>
</evidence>
<dbReference type="AlphaFoldDB" id="A0A3N4JUK9"/>
<dbReference type="Proteomes" id="UP000276215">
    <property type="component" value="Unassembled WGS sequence"/>
</dbReference>
<keyword evidence="2" id="KW-1133">Transmembrane helix</keyword>
<evidence type="ECO:0000256" key="1">
    <source>
        <dbReference type="SAM" id="MobiDB-lite"/>
    </source>
</evidence>
<gene>
    <name evidence="3" type="ORF">L873DRAFT_481126</name>
</gene>
<feature type="region of interest" description="Disordered" evidence="1">
    <location>
        <begin position="76"/>
        <end position="101"/>
    </location>
</feature>
<keyword evidence="2" id="KW-0812">Transmembrane</keyword>
<protein>
    <submittedName>
        <fullName evidence="3">Uncharacterized protein</fullName>
    </submittedName>
</protein>
<evidence type="ECO:0000256" key="2">
    <source>
        <dbReference type="SAM" id="Phobius"/>
    </source>
</evidence>
<name>A0A3N4JUK9_9PEZI</name>
<proteinExistence type="predicted"/>
<reference evidence="3 4" key="1">
    <citation type="journal article" date="2018" name="Nat. Ecol. Evol.">
        <title>Pezizomycetes genomes reveal the molecular basis of ectomycorrhizal truffle lifestyle.</title>
        <authorList>
            <person name="Murat C."/>
            <person name="Payen T."/>
            <person name="Noel B."/>
            <person name="Kuo A."/>
            <person name="Morin E."/>
            <person name="Chen J."/>
            <person name="Kohler A."/>
            <person name="Krizsan K."/>
            <person name="Balestrini R."/>
            <person name="Da Silva C."/>
            <person name="Montanini B."/>
            <person name="Hainaut M."/>
            <person name="Levati E."/>
            <person name="Barry K.W."/>
            <person name="Belfiori B."/>
            <person name="Cichocki N."/>
            <person name="Clum A."/>
            <person name="Dockter R.B."/>
            <person name="Fauchery L."/>
            <person name="Guy J."/>
            <person name="Iotti M."/>
            <person name="Le Tacon F."/>
            <person name="Lindquist E.A."/>
            <person name="Lipzen A."/>
            <person name="Malagnac F."/>
            <person name="Mello A."/>
            <person name="Molinier V."/>
            <person name="Miyauchi S."/>
            <person name="Poulain J."/>
            <person name="Riccioni C."/>
            <person name="Rubini A."/>
            <person name="Sitrit Y."/>
            <person name="Splivallo R."/>
            <person name="Traeger S."/>
            <person name="Wang M."/>
            <person name="Zifcakova L."/>
            <person name="Wipf D."/>
            <person name="Zambonelli A."/>
            <person name="Paolocci F."/>
            <person name="Nowrousian M."/>
            <person name="Ottonello S."/>
            <person name="Baldrian P."/>
            <person name="Spatafora J.W."/>
            <person name="Henrissat B."/>
            <person name="Nagy L.G."/>
            <person name="Aury J.M."/>
            <person name="Wincker P."/>
            <person name="Grigoriev I.V."/>
            <person name="Bonfante P."/>
            <person name="Martin F.M."/>
        </authorList>
    </citation>
    <scope>NUCLEOTIDE SEQUENCE [LARGE SCALE GENOMIC DNA]</scope>
    <source>
        <strain evidence="3 4">120613-1</strain>
    </source>
</reference>
<keyword evidence="4" id="KW-1185">Reference proteome</keyword>
<keyword evidence="2" id="KW-0472">Membrane</keyword>
<accession>A0A3N4JUK9</accession>
<organism evidence="3 4">
    <name type="scientific">Choiromyces venosus 120613-1</name>
    <dbReference type="NCBI Taxonomy" id="1336337"/>
    <lineage>
        <taxon>Eukaryota</taxon>
        <taxon>Fungi</taxon>
        <taxon>Dikarya</taxon>
        <taxon>Ascomycota</taxon>
        <taxon>Pezizomycotina</taxon>
        <taxon>Pezizomycetes</taxon>
        <taxon>Pezizales</taxon>
        <taxon>Tuberaceae</taxon>
        <taxon>Choiromyces</taxon>
    </lineage>
</organism>